<dbReference type="Pfam" id="PF06742">
    <property type="entry name" value="DUF1214"/>
    <property type="match status" value="1"/>
</dbReference>
<dbReference type="Pfam" id="PF06863">
    <property type="entry name" value="DUF1254"/>
    <property type="match status" value="1"/>
</dbReference>
<dbReference type="PANTHER" id="PTHR36509">
    <property type="entry name" value="BLL3101 PROTEIN"/>
    <property type="match status" value="1"/>
</dbReference>
<protein>
    <recommendedName>
        <fullName evidence="6">DUF1214 domain-containing protein</fullName>
    </recommendedName>
</protein>
<dbReference type="SUPFAM" id="SSF160935">
    <property type="entry name" value="VPA0735-like"/>
    <property type="match status" value="1"/>
</dbReference>
<evidence type="ECO:0000259" key="2">
    <source>
        <dbReference type="Pfam" id="PF06742"/>
    </source>
</evidence>
<sequence>MEMEMKSKLILTLALCAPTLAFAEEVTVETFVRAETDHMIRSQMEMYGIGFGKFAHVRDPITPDNQAVIRMNQDTLYSGLMLDLSEPAEITLPDADGRYQSMLVINQDHYLFAEAKPGTYTLTEDEVGTRFAFVAFRTFADVGNPDDIAEAHAAQDAIQVSGGGSGPFEAPDWDLESLGVARKALSDIAVLGFDARYAFGTREQTRPIDHLVGAAAGWGGLPRTAASYVVDGVEANDGETPHAVTVKDVPVDAFWSVTVYNADGYLEPNDLGVNSYNNVSATPNDDGSYTLHFGSCEDGRINCIPITPGWNHSIRLYEPRAEILDGSWTFPAFEQVN</sequence>
<dbReference type="InterPro" id="IPR037050">
    <property type="entry name" value="DUF1254_sf"/>
</dbReference>
<feature type="signal peptide" evidence="1">
    <location>
        <begin position="1"/>
        <end position="23"/>
    </location>
</feature>
<evidence type="ECO:0000313" key="4">
    <source>
        <dbReference type="EMBL" id="SDJ63727.1"/>
    </source>
</evidence>
<dbReference type="InterPro" id="IPR037049">
    <property type="entry name" value="DUF1214_C_sf"/>
</dbReference>
<dbReference type="Gene3D" id="2.60.40.1610">
    <property type="entry name" value="Domain of unknown function DUF1254"/>
    <property type="match status" value="1"/>
</dbReference>
<dbReference type="InterPro" id="IPR010679">
    <property type="entry name" value="DUF1254"/>
</dbReference>
<reference evidence="4 5" key="1">
    <citation type="submission" date="2016-10" db="EMBL/GenBank/DDBJ databases">
        <authorList>
            <person name="de Groot N.N."/>
        </authorList>
    </citation>
    <scope>NUCLEOTIDE SEQUENCE [LARGE SCALE GENOMIC DNA]</scope>
    <source>
        <strain evidence="4 5">DSM 25294</strain>
    </source>
</reference>
<feature type="domain" description="DUF1214" evidence="2">
    <location>
        <begin position="236"/>
        <end position="320"/>
    </location>
</feature>
<feature type="chain" id="PRO_5011667026" description="DUF1214 domain-containing protein" evidence="1">
    <location>
        <begin position="24"/>
        <end position="337"/>
    </location>
</feature>
<evidence type="ECO:0000259" key="3">
    <source>
        <dbReference type="Pfam" id="PF06863"/>
    </source>
</evidence>
<proteinExistence type="predicted"/>
<dbReference type="Gene3D" id="2.60.120.600">
    <property type="entry name" value="Domain of unknown function DUF1214, C-terminal domain"/>
    <property type="match status" value="1"/>
</dbReference>
<dbReference type="PANTHER" id="PTHR36509:SF2">
    <property type="entry name" value="BLL3101 PROTEIN"/>
    <property type="match status" value="1"/>
</dbReference>
<keyword evidence="1" id="KW-0732">Signal</keyword>
<accession>A0A1G8VCY3</accession>
<keyword evidence="5" id="KW-1185">Reference proteome</keyword>
<dbReference type="STRING" id="571298.SAMN04488026_10216"/>
<organism evidence="4 5">
    <name type="scientific">Aliiruegeria lutimaris</name>
    <dbReference type="NCBI Taxonomy" id="571298"/>
    <lineage>
        <taxon>Bacteria</taxon>
        <taxon>Pseudomonadati</taxon>
        <taxon>Pseudomonadota</taxon>
        <taxon>Alphaproteobacteria</taxon>
        <taxon>Rhodobacterales</taxon>
        <taxon>Roseobacteraceae</taxon>
        <taxon>Aliiruegeria</taxon>
    </lineage>
</organism>
<dbReference type="EMBL" id="FNEK01000021">
    <property type="protein sequence ID" value="SDJ63727.1"/>
    <property type="molecule type" value="Genomic_DNA"/>
</dbReference>
<dbReference type="InterPro" id="IPR010621">
    <property type="entry name" value="DUF1214"/>
</dbReference>
<dbReference type="Proteomes" id="UP000199382">
    <property type="component" value="Unassembled WGS sequence"/>
</dbReference>
<gene>
    <name evidence="4" type="ORF">SAMN04488026_10216</name>
</gene>
<dbReference type="AlphaFoldDB" id="A0A1G8VCY3"/>
<feature type="domain" description="DUF1254" evidence="3">
    <location>
        <begin position="52"/>
        <end position="160"/>
    </location>
</feature>
<evidence type="ECO:0000256" key="1">
    <source>
        <dbReference type="SAM" id="SignalP"/>
    </source>
</evidence>
<evidence type="ECO:0000313" key="5">
    <source>
        <dbReference type="Proteomes" id="UP000199382"/>
    </source>
</evidence>
<evidence type="ECO:0008006" key="6">
    <source>
        <dbReference type="Google" id="ProtNLM"/>
    </source>
</evidence>
<name>A0A1G8VCY3_9RHOB</name>